<dbReference type="RefSeq" id="WP_009850860.1">
    <property type="nucleotide sequence ID" value="NZ_DS022295.1"/>
</dbReference>
<dbReference type="AlphaFoldDB" id="Q0EWD7"/>
<accession>Q0EWD7</accession>
<dbReference type="eggNOG" id="COG4388">
    <property type="taxonomic scope" value="Bacteria"/>
</dbReference>
<organism evidence="1 2">
    <name type="scientific">Mariprofundus ferrooxydans PV-1</name>
    <dbReference type="NCBI Taxonomy" id="314345"/>
    <lineage>
        <taxon>Bacteria</taxon>
        <taxon>Pseudomonadati</taxon>
        <taxon>Pseudomonadota</taxon>
        <taxon>Candidatius Mariprofundia</taxon>
        <taxon>Mariprofundales</taxon>
        <taxon>Mariprofundaceae</taxon>
        <taxon>Mariprofundus</taxon>
    </lineage>
</organism>
<sequence length="346" mass="37529">MRTKRKSNKPQIAVCSFEISSASSEVQLTPAGHFRALDGRPFDADSWYIDGAIAQVIIAQAAIRKTPYIIDYEHQTLLSEKNGQPAPRAAKFTQMEWREGEGLFATDVDWTDRAKKFIDDREYGFLSPVLPYRKGTGEVLGFMHAALTNTPAIDGMDEVVSLAAAKFQSDTTQEENLMNREELIAALGLSADASDGDIKTAIAALKQQAATADTQGQTIAALKATQFNPARHIDIETYNQTKDELVALKQKDHNAEVNVLVTAGLADGKLLPNQEAWARKLGESDVAALKQYLDEATGLAALKGSQTGGKKPAGAEADALSETELAVCRQMGVSPEDYQKNKAKEV</sequence>
<protein>
    <submittedName>
        <fullName evidence="1">Putative I protein</fullName>
    </submittedName>
</protein>
<evidence type="ECO:0000313" key="1">
    <source>
        <dbReference type="EMBL" id="EAU53534.1"/>
    </source>
</evidence>
<reference evidence="1 2" key="1">
    <citation type="submission" date="2006-09" db="EMBL/GenBank/DDBJ databases">
        <authorList>
            <person name="Emerson D."/>
            <person name="Ferriera S."/>
            <person name="Johnson J."/>
            <person name="Kravitz S."/>
            <person name="Halpern A."/>
            <person name="Remington K."/>
            <person name="Beeson K."/>
            <person name="Tran B."/>
            <person name="Rogers Y.-H."/>
            <person name="Friedman R."/>
            <person name="Venter J.C."/>
        </authorList>
    </citation>
    <scope>NUCLEOTIDE SEQUENCE [LARGE SCALE GENOMIC DNA]</scope>
    <source>
        <strain evidence="1 2">PV-1</strain>
    </source>
</reference>
<comment type="caution">
    <text evidence="1">The sequence shown here is derived from an EMBL/GenBank/DDBJ whole genome shotgun (WGS) entry which is preliminary data.</text>
</comment>
<dbReference type="OrthoDB" id="2043985at2"/>
<evidence type="ECO:0000313" key="2">
    <source>
        <dbReference type="Proteomes" id="UP000005297"/>
    </source>
</evidence>
<keyword evidence="2" id="KW-1185">Reference proteome</keyword>
<dbReference type="EMBL" id="AATS01000021">
    <property type="protein sequence ID" value="EAU53534.1"/>
    <property type="molecule type" value="Genomic_DNA"/>
</dbReference>
<dbReference type="PIRSF" id="PIRSF016624">
    <property type="entry name" value="Mu_prophg_I"/>
    <property type="match status" value="1"/>
</dbReference>
<name>Q0EWD7_9PROT</name>
<dbReference type="STRING" id="314344.AL013_10520"/>
<dbReference type="Pfam" id="PF10123">
    <property type="entry name" value="Mu-like_Pro"/>
    <property type="match status" value="1"/>
</dbReference>
<dbReference type="HOGENOM" id="CLU_062795_1_0_0"/>
<dbReference type="InterPro" id="IPR012106">
    <property type="entry name" value="Phage_Mu_Gp1"/>
</dbReference>
<dbReference type="Proteomes" id="UP000005297">
    <property type="component" value="Unassembled WGS sequence"/>
</dbReference>
<gene>
    <name evidence="1" type="ORF">SPV1_02813</name>
</gene>
<proteinExistence type="predicted"/>
<dbReference type="InParanoid" id="Q0EWD7"/>